<feature type="transmembrane region" description="Helical" evidence="1">
    <location>
        <begin position="132"/>
        <end position="152"/>
    </location>
</feature>
<feature type="transmembrane region" description="Helical" evidence="1">
    <location>
        <begin position="46"/>
        <end position="68"/>
    </location>
</feature>
<keyword evidence="1" id="KW-0472">Membrane</keyword>
<comment type="caution">
    <text evidence="3">The sequence shown here is derived from an EMBL/GenBank/DDBJ whole genome shotgun (WGS) entry which is preliminary data.</text>
</comment>
<dbReference type="GO" id="GO:0006508">
    <property type="term" value="P:proteolysis"/>
    <property type="evidence" value="ECO:0007669"/>
    <property type="project" value="UniProtKB-KW"/>
</dbReference>
<dbReference type="Pfam" id="PF02517">
    <property type="entry name" value="Rce1-like"/>
    <property type="match status" value="1"/>
</dbReference>
<feature type="transmembrane region" description="Helical" evidence="1">
    <location>
        <begin position="164"/>
        <end position="192"/>
    </location>
</feature>
<dbReference type="RefSeq" id="WP_338210606.1">
    <property type="nucleotide sequence ID" value="NZ_JAYMFF010000014.1"/>
</dbReference>
<evidence type="ECO:0000313" key="3">
    <source>
        <dbReference type="EMBL" id="MEC4176343.1"/>
    </source>
</evidence>
<dbReference type="InterPro" id="IPR003675">
    <property type="entry name" value="Rce1/LyrA-like_dom"/>
</dbReference>
<dbReference type="Proteomes" id="UP001349994">
    <property type="component" value="Unassembled WGS sequence"/>
</dbReference>
<keyword evidence="1" id="KW-1133">Transmembrane helix</keyword>
<reference evidence="3 4" key="1">
    <citation type="submission" date="2024-01" db="EMBL/GenBank/DDBJ databases">
        <title>novel species in genus Adlercreutzia.</title>
        <authorList>
            <person name="Liu X."/>
        </authorList>
    </citation>
    <scope>NUCLEOTIDE SEQUENCE [LARGE SCALE GENOMIC DNA]</scope>
    <source>
        <strain evidence="3 4">R7</strain>
    </source>
</reference>
<keyword evidence="3" id="KW-0645">Protease</keyword>
<name>A0ABU6IIR3_9ACTN</name>
<keyword evidence="1" id="KW-0812">Transmembrane</keyword>
<evidence type="ECO:0000259" key="2">
    <source>
        <dbReference type="Pfam" id="PF02517"/>
    </source>
</evidence>
<sequence length="231" mass="24326">MVASVLLTCLIAIACCIILALLRGTPFIEALTNGWAADLAQALAVGWPLSLAVGVILAGAMLSVAFAAEKIFWHRPDVREDIYAIRQGLNGEIPRLALWKVACVMVGVGCVEEAGFRYAAIGVVMFIAEPALGFPAAAAIAVAASSAVFAVMHVQYRSPCALGLVGLLGVMLGTVYVATGMLTAVIVAHALYDIGNVSLEARKMLRDPDYFHGEAPVNAVKEEMERALKGE</sequence>
<dbReference type="EMBL" id="JAYMFF010000014">
    <property type="protein sequence ID" value="MEC4176343.1"/>
    <property type="molecule type" value="Genomic_DNA"/>
</dbReference>
<protein>
    <submittedName>
        <fullName evidence="3">CPBP family glutamic-type intramembrane protease</fullName>
        <ecNumber evidence="3">3.4.-.-</ecNumber>
    </submittedName>
</protein>
<dbReference type="GO" id="GO:0008233">
    <property type="term" value="F:peptidase activity"/>
    <property type="evidence" value="ECO:0007669"/>
    <property type="project" value="UniProtKB-KW"/>
</dbReference>
<accession>A0ABU6IIR3</accession>
<evidence type="ECO:0000313" key="4">
    <source>
        <dbReference type="Proteomes" id="UP001349994"/>
    </source>
</evidence>
<proteinExistence type="predicted"/>
<keyword evidence="3" id="KW-0378">Hydrolase</keyword>
<gene>
    <name evidence="3" type="ORF">VIN30_07755</name>
</gene>
<keyword evidence="4" id="KW-1185">Reference proteome</keyword>
<organism evidence="3 4">
    <name type="scientific">Adlercreutzia wanghongyangiae</name>
    <dbReference type="NCBI Taxonomy" id="3111451"/>
    <lineage>
        <taxon>Bacteria</taxon>
        <taxon>Bacillati</taxon>
        <taxon>Actinomycetota</taxon>
        <taxon>Coriobacteriia</taxon>
        <taxon>Eggerthellales</taxon>
        <taxon>Eggerthellaceae</taxon>
        <taxon>Adlercreutzia</taxon>
    </lineage>
</organism>
<feature type="domain" description="CAAX prenyl protease 2/Lysostaphin resistance protein A-like" evidence="2">
    <location>
        <begin position="96"/>
        <end position="194"/>
    </location>
</feature>
<evidence type="ECO:0000256" key="1">
    <source>
        <dbReference type="SAM" id="Phobius"/>
    </source>
</evidence>
<dbReference type="EC" id="3.4.-.-" evidence="3"/>